<dbReference type="Pfam" id="PF01970">
    <property type="entry name" value="TctA"/>
    <property type="match status" value="1"/>
</dbReference>
<feature type="transmembrane region" description="Helical" evidence="1">
    <location>
        <begin position="138"/>
        <end position="158"/>
    </location>
</feature>
<evidence type="ECO:0000259" key="2">
    <source>
        <dbReference type="Pfam" id="PF01970"/>
    </source>
</evidence>
<dbReference type="Proteomes" id="UP000070498">
    <property type="component" value="Unassembled WGS sequence"/>
</dbReference>
<evidence type="ECO:0000313" key="4">
    <source>
        <dbReference type="Proteomes" id="UP000070498"/>
    </source>
</evidence>
<feature type="transmembrane region" description="Helical" evidence="1">
    <location>
        <begin position="354"/>
        <end position="374"/>
    </location>
</feature>
<comment type="caution">
    <text evidence="3">The sequence shown here is derived from an EMBL/GenBank/DDBJ whole genome shotgun (WGS) entry which is preliminary data.</text>
</comment>
<dbReference type="EMBL" id="LNUW01000007">
    <property type="protein sequence ID" value="KXG87339.1"/>
    <property type="molecule type" value="Genomic_DNA"/>
</dbReference>
<feature type="transmembrane region" description="Helical" evidence="1">
    <location>
        <begin position="470"/>
        <end position="489"/>
    </location>
</feature>
<feature type="domain" description="DUF112" evidence="2">
    <location>
        <begin position="20"/>
        <end position="438"/>
    </location>
</feature>
<gene>
    <name evidence="3" type="ORF">ATO67_20275</name>
</gene>
<dbReference type="AlphaFoldDB" id="A0A135P7D0"/>
<feature type="transmembrane region" description="Helical" evidence="1">
    <location>
        <begin position="318"/>
        <end position="342"/>
    </location>
</feature>
<dbReference type="InterPro" id="IPR002823">
    <property type="entry name" value="DUF112_TM"/>
</dbReference>
<evidence type="ECO:0000256" key="1">
    <source>
        <dbReference type="SAM" id="Phobius"/>
    </source>
</evidence>
<dbReference type="PANTHER" id="PTHR35342:SF5">
    <property type="entry name" value="TRICARBOXYLIC TRANSPORT PROTEIN"/>
    <property type="match status" value="1"/>
</dbReference>
<sequence>MAFLDVLMLGFSEALTPTNLMFCFLGALLGTLIGVLPGIGPTATVAILLPVTFFLPPLGALIMLSGIFYGAQYGGSTTAILVNLPGEASAVVTAIDGYQMARKGRAGAALAIAALGSFFAGTVATIALAVAGPTLSSFALSFGPAEYVALCIFGLLAATILAHGSVVKAIGMVCLGLVLGMVGIDVNSGSARMTFGSTDLYDGIDFVVIAVGLFGIAEIATNLESKEVRGVLQSKIGRLWPTREEFKDSWAAVLRGTGVGTILGVLPGGGATLSAFSAYSVEKRISKTPEKFGHGAIAGVAGPEAANNAGAQSSFIPLLTLGIPSNSIMAMMLGAMTIHGITPGPSVIQNQPELFWGLVASMWLGNAMLLVINLPLIGLWVKLLQIPYRLMYPAILLFCCVGVYSVSNRGFDVALVILFGILGYVLRKAKCEPGPLLLGFVLGPLLETNLRRAMLLSQGDWLVFFERPISAVLLAVTGLMLLTLILPTIRKNRKAAFEASED</sequence>
<feature type="transmembrane region" description="Helical" evidence="1">
    <location>
        <begin position="386"/>
        <end position="404"/>
    </location>
</feature>
<protein>
    <recommendedName>
        <fullName evidence="2">DUF112 domain-containing protein</fullName>
    </recommendedName>
</protein>
<keyword evidence="1" id="KW-1133">Transmembrane helix</keyword>
<proteinExistence type="predicted"/>
<reference evidence="3 4" key="1">
    <citation type="submission" date="2015-11" db="EMBL/GenBank/DDBJ databases">
        <title>Draft genome sequence of Agrobacterium sp. R89-1.</title>
        <authorList>
            <person name="Zahradnik J."/>
            <person name="Kyslikova E."/>
            <person name="Palyzova A."/>
            <person name="Kyslik P."/>
        </authorList>
    </citation>
    <scope>NUCLEOTIDE SEQUENCE [LARGE SCALE GENOMIC DNA]</scope>
    <source>
        <strain evidence="3 4">R89-1</strain>
    </source>
</reference>
<dbReference type="PANTHER" id="PTHR35342">
    <property type="entry name" value="TRICARBOXYLIC TRANSPORT PROTEIN"/>
    <property type="match status" value="1"/>
</dbReference>
<keyword evidence="1" id="KW-0472">Membrane</keyword>
<organism evidence="3 4">
    <name type="scientific">Agrobacterium bohemicum</name>
    <dbReference type="NCBI Taxonomy" id="2052828"/>
    <lineage>
        <taxon>Bacteria</taxon>
        <taxon>Pseudomonadati</taxon>
        <taxon>Pseudomonadota</taxon>
        <taxon>Alphaproteobacteria</taxon>
        <taxon>Hyphomicrobiales</taxon>
        <taxon>Rhizobiaceae</taxon>
        <taxon>Rhizobium/Agrobacterium group</taxon>
        <taxon>Agrobacterium</taxon>
    </lineage>
</organism>
<feature type="transmembrane region" description="Helical" evidence="1">
    <location>
        <begin position="45"/>
        <end position="69"/>
    </location>
</feature>
<keyword evidence="1" id="KW-0812">Transmembrane</keyword>
<name>A0A135P7D0_9HYPH</name>
<keyword evidence="4" id="KW-1185">Reference proteome</keyword>
<dbReference type="OrthoDB" id="7323395at2"/>
<accession>A0A135P7D0</accession>
<dbReference type="STRING" id="2052828.ATO67_20275"/>
<feature type="transmembrane region" description="Helical" evidence="1">
    <location>
        <begin position="108"/>
        <end position="132"/>
    </location>
</feature>
<dbReference type="RefSeq" id="WP_067653344.1">
    <property type="nucleotide sequence ID" value="NZ_KQ961036.1"/>
</dbReference>
<feature type="transmembrane region" description="Helical" evidence="1">
    <location>
        <begin position="20"/>
        <end position="39"/>
    </location>
</feature>
<evidence type="ECO:0000313" key="3">
    <source>
        <dbReference type="EMBL" id="KXG87339.1"/>
    </source>
</evidence>